<feature type="domain" description="SGNH hydrolase-type esterase" evidence="2">
    <location>
        <begin position="9"/>
        <end position="183"/>
    </location>
</feature>
<dbReference type="GO" id="GO:0016787">
    <property type="term" value="F:hydrolase activity"/>
    <property type="evidence" value="ECO:0007669"/>
    <property type="project" value="UniProtKB-KW"/>
</dbReference>
<dbReference type="PANTHER" id="PTHR43784:SF2">
    <property type="entry name" value="GDSL-LIKE LIPASE_ACYLHYDROLASE, PUTATIVE (AFU_ORTHOLOGUE AFUA_2G00820)-RELATED"/>
    <property type="match status" value="1"/>
</dbReference>
<feature type="region of interest" description="Disordered" evidence="1">
    <location>
        <begin position="236"/>
        <end position="256"/>
    </location>
</feature>
<dbReference type="InterPro" id="IPR036514">
    <property type="entry name" value="SGNH_hydro_sf"/>
</dbReference>
<dbReference type="CDD" id="cd01832">
    <property type="entry name" value="SGNH_hydrolase_like_1"/>
    <property type="match status" value="1"/>
</dbReference>
<dbReference type="EC" id="3.1.-.-" evidence="3"/>
<proteinExistence type="predicted"/>
<dbReference type="InterPro" id="IPR013830">
    <property type="entry name" value="SGNH_hydro"/>
</dbReference>
<sequence length="256" mass="28083">MRWRRYVATGDSMTEGLWDTDPAEPEVTRGWADLLARQLADLAPPATVEYANLAVRGRLLGQILGEQLPAALELEPDLVSVVGGGNDLLRPGSDPDALAGRLDAAVAQVRRRGVDVLMASGTDPSVGLLRAIRPKVAVFNTHVWSIARRHGAHVLDLWGMRSLRDPRMWASDRVHLSTAGHERVAQAALVALGLEPRTASWDDPLEPLPPRARSERLRGELTWARTYLGPWVARRLRGTSTGDGRPPKRPVPQVVR</sequence>
<evidence type="ECO:0000259" key="2">
    <source>
        <dbReference type="Pfam" id="PF13472"/>
    </source>
</evidence>
<gene>
    <name evidence="3" type="ORF">ACFQQL_05200</name>
</gene>
<dbReference type="InterPro" id="IPR053140">
    <property type="entry name" value="GDSL_Rv0518-like"/>
</dbReference>
<keyword evidence="4" id="KW-1185">Reference proteome</keyword>
<reference evidence="4" key="1">
    <citation type="journal article" date="2019" name="Int. J. Syst. Evol. Microbiol.">
        <title>The Global Catalogue of Microorganisms (GCM) 10K type strain sequencing project: providing services to taxonomists for standard genome sequencing and annotation.</title>
        <authorList>
            <consortium name="The Broad Institute Genomics Platform"/>
            <consortium name="The Broad Institute Genome Sequencing Center for Infectious Disease"/>
            <person name="Wu L."/>
            <person name="Ma J."/>
        </authorList>
    </citation>
    <scope>NUCLEOTIDE SEQUENCE [LARGE SCALE GENOMIC DNA]</scope>
    <source>
        <strain evidence="4">JCM 1490</strain>
    </source>
</reference>
<dbReference type="PANTHER" id="PTHR43784">
    <property type="entry name" value="GDSL-LIKE LIPASE/ACYLHYDROLASE, PUTATIVE (AFU_ORTHOLOGUE AFUA_2G00820)-RELATED"/>
    <property type="match status" value="1"/>
</dbReference>
<evidence type="ECO:0000313" key="4">
    <source>
        <dbReference type="Proteomes" id="UP001596455"/>
    </source>
</evidence>
<name>A0ABW2Q4R4_9MICO</name>
<dbReference type="Proteomes" id="UP001596455">
    <property type="component" value="Unassembled WGS sequence"/>
</dbReference>
<accession>A0ABW2Q4R4</accession>
<protein>
    <submittedName>
        <fullName evidence="3">SGNH/GDSL hydrolase family protein</fullName>
        <ecNumber evidence="3">3.1.-.-</ecNumber>
    </submittedName>
</protein>
<dbReference type="Pfam" id="PF13472">
    <property type="entry name" value="Lipase_GDSL_2"/>
    <property type="match status" value="1"/>
</dbReference>
<evidence type="ECO:0000256" key="1">
    <source>
        <dbReference type="SAM" id="MobiDB-lite"/>
    </source>
</evidence>
<dbReference type="SUPFAM" id="SSF52266">
    <property type="entry name" value="SGNH hydrolase"/>
    <property type="match status" value="1"/>
</dbReference>
<comment type="caution">
    <text evidence="3">The sequence shown here is derived from an EMBL/GenBank/DDBJ whole genome shotgun (WGS) entry which is preliminary data.</text>
</comment>
<dbReference type="EMBL" id="JBHTCQ010000001">
    <property type="protein sequence ID" value="MFC7404495.1"/>
    <property type="molecule type" value="Genomic_DNA"/>
</dbReference>
<organism evidence="3 4">
    <name type="scientific">Georgenia alba</name>
    <dbReference type="NCBI Taxonomy" id="2233858"/>
    <lineage>
        <taxon>Bacteria</taxon>
        <taxon>Bacillati</taxon>
        <taxon>Actinomycetota</taxon>
        <taxon>Actinomycetes</taxon>
        <taxon>Micrococcales</taxon>
        <taxon>Bogoriellaceae</taxon>
        <taxon>Georgenia</taxon>
    </lineage>
</organism>
<keyword evidence="3" id="KW-0378">Hydrolase</keyword>
<dbReference type="Gene3D" id="3.40.50.1110">
    <property type="entry name" value="SGNH hydrolase"/>
    <property type="match status" value="1"/>
</dbReference>
<evidence type="ECO:0000313" key="3">
    <source>
        <dbReference type="EMBL" id="MFC7404495.1"/>
    </source>
</evidence>
<dbReference type="RefSeq" id="WP_382391941.1">
    <property type="nucleotide sequence ID" value="NZ_JBHTCQ010000001.1"/>
</dbReference>